<evidence type="ECO:0000256" key="9">
    <source>
        <dbReference type="ARBA" id="ARBA00023186"/>
    </source>
</evidence>
<evidence type="ECO:0000256" key="6">
    <source>
        <dbReference type="ARBA" id="ARBA00022729"/>
    </source>
</evidence>
<keyword evidence="5 10" id="KW-0813">Transport</keyword>
<keyword evidence="7 10" id="KW-0574">Periplasm</keyword>
<keyword evidence="8 10" id="KW-0653">Protein transport</keyword>
<dbReference type="RefSeq" id="WP_183909805.1">
    <property type="nucleotide sequence ID" value="NZ_JACHXZ010000002.1"/>
</dbReference>
<dbReference type="InterPro" id="IPR004564">
    <property type="entry name" value="OM_lipoprot_carrier_LolA-like"/>
</dbReference>
<keyword evidence="9 10" id="KW-0143">Chaperone</keyword>
<dbReference type="Pfam" id="PF03548">
    <property type="entry name" value="LolA"/>
    <property type="match status" value="1"/>
</dbReference>
<dbReference type="PANTHER" id="PTHR35869:SF1">
    <property type="entry name" value="OUTER-MEMBRANE LIPOPROTEIN CARRIER PROTEIN"/>
    <property type="match status" value="1"/>
</dbReference>
<comment type="similarity">
    <text evidence="2 10">Belongs to the LolA family.</text>
</comment>
<dbReference type="SUPFAM" id="SSF89392">
    <property type="entry name" value="Prokaryotic lipoproteins and lipoprotein localization factors"/>
    <property type="match status" value="1"/>
</dbReference>
<dbReference type="GO" id="GO:0030288">
    <property type="term" value="C:outer membrane-bounded periplasmic space"/>
    <property type="evidence" value="ECO:0007669"/>
    <property type="project" value="TreeGrafter"/>
</dbReference>
<protein>
    <recommendedName>
        <fullName evidence="4 10">Outer-membrane lipoprotein carrier protein</fullName>
    </recommendedName>
</protein>
<evidence type="ECO:0000256" key="7">
    <source>
        <dbReference type="ARBA" id="ARBA00022764"/>
    </source>
</evidence>
<proteinExistence type="inferred from homology"/>
<accession>A0A839USF8</accession>
<evidence type="ECO:0000256" key="4">
    <source>
        <dbReference type="ARBA" id="ARBA00014035"/>
    </source>
</evidence>
<evidence type="ECO:0000313" key="11">
    <source>
        <dbReference type="EMBL" id="MBB3168315.1"/>
    </source>
</evidence>
<dbReference type="InterPro" id="IPR018323">
    <property type="entry name" value="OM_lipoprot_carrier_LolA_Pbac"/>
</dbReference>
<dbReference type="Proteomes" id="UP000559987">
    <property type="component" value="Unassembled WGS sequence"/>
</dbReference>
<keyword evidence="12" id="KW-1185">Reference proteome</keyword>
<dbReference type="GO" id="GO:0044874">
    <property type="term" value="P:lipoprotein localization to outer membrane"/>
    <property type="evidence" value="ECO:0007669"/>
    <property type="project" value="UniProtKB-UniRule"/>
</dbReference>
<dbReference type="Gene3D" id="2.50.20.10">
    <property type="entry name" value="Lipoprotein localisation LolA/LolB/LppX"/>
    <property type="match status" value="1"/>
</dbReference>
<comment type="subunit">
    <text evidence="3 10">Monomer.</text>
</comment>
<dbReference type="CDD" id="cd16325">
    <property type="entry name" value="LolA"/>
    <property type="match status" value="1"/>
</dbReference>
<evidence type="ECO:0000256" key="5">
    <source>
        <dbReference type="ARBA" id="ARBA00022448"/>
    </source>
</evidence>
<comment type="subcellular location">
    <subcellularLocation>
        <location evidence="1 10">Periplasm</location>
    </subcellularLocation>
</comment>
<dbReference type="GO" id="GO:0042953">
    <property type="term" value="P:lipoprotein transport"/>
    <property type="evidence" value="ECO:0007669"/>
    <property type="project" value="InterPro"/>
</dbReference>
<comment type="function">
    <text evidence="10">Participates in the translocation of lipoproteins from the inner membrane to the outer membrane. Only forms a complex with a lipoprotein if the residue after the N-terminal Cys is not an aspartate (The Asp acts as a targeting signal to indicate that the lipoprotein should stay in the inner membrane).</text>
</comment>
<evidence type="ECO:0000313" key="12">
    <source>
        <dbReference type="Proteomes" id="UP000559987"/>
    </source>
</evidence>
<dbReference type="AlphaFoldDB" id="A0A839USF8"/>
<dbReference type="InterPro" id="IPR029046">
    <property type="entry name" value="LolA/LolB/LppX"/>
</dbReference>
<dbReference type="PANTHER" id="PTHR35869">
    <property type="entry name" value="OUTER-MEMBRANE LIPOPROTEIN CARRIER PROTEIN"/>
    <property type="match status" value="1"/>
</dbReference>
<feature type="signal peptide" evidence="10">
    <location>
        <begin position="1"/>
        <end position="21"/>
    </location>
</feature>
<gene>
    <name evidence="10" type="primary">lolA</name>
    <name evidence="11" type="ORF">FHS30_001499</name>
</gene>
<keyword evidence="11" id="KW-0449">Lipoprotein</keyword>
<keyword evidence="6 10" id="KW-0732">Signal</keyword>
<organism evidence="11 12">
    <name type="scientific">Simiduia aestuariiviva</name>
    <dbReference type="NCBI Taxonomy" id="1510459"/>
    <lineage>
        <taxon>Bacteria</taxon>
        <taxon>Pseudomonadati</taxon>
        <taxon>Pseudomonadota</taxon>
        <taxon>Gammaproteobacteria</taxon>
        <taxon>Cellvibrionales</taxon>
        <taxon>Cellvibrionaceae</taxon>
        <taxon>Simiduia</taxon>
    </lineage>
</organism>
<evidence type="ECO:0000256" key="1">
    <source>
        <dbReference type="ARBA" id="ARBA00004418"/>
    </source>
</evidence>
<evidence type="ECO:0000256" key="3">
    <source>
        <dbReference type="ARBA" id="ARBA00011245"/>
    </source>
</evidence>
<evidence type="ECO:0000256" key="8">
    <source>
        <dbReference type="ARBA" id="ARBA00022927"/>
    </source>
</evidence>
<name>A0A839USF8_9GAMM</name>
<dbReference type="HAMAP" id="MF_00240">
    <property type="entry name" value="LolA"/>
    <property type="match status" value="1"/>
</dbReference>
<evidence type="ECO:0000256" key="2">
    <source>
        <dbReference type="ARBA" id="ARBA00007615"/>
    </source>
</evidence>
<feature type="chain" id="PRO_5033170953" description="Outer-membrane lipoprotein carrier protein" evidence="10">
    <location>
        <begin position="22"/>
        <end position="207"/>
    </location>
</feature>
<dbReference type="NCBIfam" id="TIGR00547">
    <property type="entry name" value="lolA"/>
    <property type="match status" value="1"/>
</dbReference>
<evidence type="ECO:0000256" key="10">
    <source>
        <dbReference type="HAMAP-Rule" id="MF_00240"/>
    </source>
</evidence>
<reference evidence="11 12" key="1">
    <citation type="submission" date="2020-08" db="EMBL/GenBank/DDBJ databases">
        <title>Genomic Encyclopedia of Type Strains, Phase III (KMG-III): the genomes of soil and plant-associated and newly described type strains.</title>
        <authorList>
            <person name="Whitman W."/>
        </authorList>
    </citation>
    <scope>NUCLEOTIDE SEQUENCE [LARGE SCALE GENOMIC DNA]</scope>
    <source>
        <strain evidence="11 12">CECT 8571</strain>
    </source>
</reference>
<comment type="caution">
    <text evidence="11">The sequence shown here is derived from an EMBL/GenBank/DDBJ whole genome shotgun (WGS) entry which is preliminary data.</text>
</comment>
<sequence precursor="true">MKFIALLQTLVLSLVCSSSLASPTQDLAKILTEMQSAQGQFVQTLADSKGNLLQSSEGRFAVKKPGKFLWQTESPFPQQLMSDGELLWLYDPDLEQATVSTINDKVSQTPAVLLSGDGNTIENQYVVTRLNSNSTSQSFKLVSRELRADFATIQASFNANLLSQMRLTDKSGNVTTFNFTRVVLNPTLDDAVFQFTPPAGTDIIHND</sequence>
<dbReference type="EMBL" id="JACHXZ010000002">
    <property type="protein sequence ID" value="MBB3168315.1"/>
    <property type="molecule type" value="Genomic_DNA"/>
</dbReference>